<keyword evidence="6 9" id="KW-0472">Membrane</keyword>
<dbReference type="RefSeq" id="XP_028835649.1">
    <property type="nucleotide sequence ID" value="XM_028979816.1"/>
</dbReference>
<keyword evidence="5 9" id="KW-1133">Transmembrane helix</keyword>
<keyword evidence="11" id="KW-1185">Reference proteome</keyword>
<evidence type="ECO:0000313" key="10">
    <source>
        <dbReference type="Ensembl" id="ENSDCDP00010027111.1"/>
    </source>
</evidence>
<evidence type="ECO:0000256" key="6">
    <source>
        <dbReference type="ARBA" id="ARBA00023136"/>
    </source>
</evidence>
<dbReference type="Proteomes" id="UP000694580">
    <property type="component" value="Chromosome 5"/>
</dbReference>
<feature type="transmembrane region" description="Helical" evidence="9">
    <location>
        <begin position="101"/>
        <end position="121"/>
    </location>
</feature>
<dbReference type="Ensembl" id="ENSDCDT00010033575.1">
    <property type="protein sequence ID" value="ENSDCDP00010027111.1"/>
    <property type="gene ID" value="ENSDCDG00010017192.1"/>
</dbReference>
<reference evidence="10" key="2">
    <citation type="submission" date="2025-08" db="UniProtKB">
        <authorList>
            <consortium name="Ensembl"/>
        </authorList>
    </citation>
    <scope>IDENTIFICATION</scope>
</reference>
<comment type="subcellular location">
    <subcellularLocation>
        <location evidence="2">Cytoplasm</location>
    </subcellularLocation>
    <subcellularLocation>
        <location evidence="1">Membrane</location>
        <topology evidence="1">Multi-pass membrane protein</topology>
    </subcellularLocation>
</comment>
<protein>
    <recommendedName>
        <fullName evidence="7">Transmembrane protein 196</fullName>
    </recommendedName>
</protein>
<accession>A0AAY4C3J4</accession>
<keyword evidence="3" id="KW-0963">Cytoplasm</keyword>
<evidence type="ECO:0000256" key="4">
    <source>
        <dbReference type="ARBA" id="ARBA00022692"/>
    </source>
</evidence>
<evidence type="ECO:0000256" key="7">
    <source>
        <dbReference type="ARBA" id="ARBA00044525"/>
    </source>
</evidence>
<dbReference type="AlphaFoldDB" id="A0AAY4C3J4"/>
<evidence type="ECO:0000256" key="8">
    <source>
        <dbReference type="SAM" id="MobiDB-lite"/>
    </source>
</evidence>
<evidence type="ECO:0000256" key="5">
    <source>
        <dbReference type="ARBA" id="ARBA00022989"/>
    </source>
</evidence>
<feature type="transmembrane region" description="Helical" evidence="9">
    <location>
        <begin position="67"/>
        <end position="89"/>
    </location>
</feature>
<keyword evidence="4 9" id="KW-0812">Transmembrane</keyword>
<name>A0AAY4C3J4_9TELE</name>
<reference evidence="10" key="3">
    <citation type="submission" date="2025-09" db="UniProtKB">
        <authorList>
            <consortium name="Ensembl"/>
        </authorList>
    </citation>
    <scope>IDENTIFICATION</scope>
</reference>
<dbReference type="InterPro" id="IPR037661">
    <property type="entry name" value="TMEM196"/>
</dbReference>
<evidence type="ECO:0000313" key="11">
    <source>
        <dbReference type="Proteomes" id="UP000694580"/>
    </source>
</evidence>
<feature type="transmembrane region" description="Helical" evidence="9">
    <location>
        <begin position="41"/>
        <end position="60"/>
    </location>
</feature>
<organism evidence="10 11">
    <name type="scientific">Denticeps clupeoides</name>
    <name type="common">denticle herring</name>
    <dbReference type="NCBI Taxonomy" id="299321"/>
    <lineage>
        <taxon>Eukaryota</taxon>
        <taxon>Metazoa</taxon>
        <taxon>Chordata</taxon>
        <taxon>Craniata</taxon>
        <taxon>Vertebrata</taxon>
        <taxon>Euteleostomi</taxon>
        <taxon>Actinopterygii</taxon>
        <taxon>Neopterygii</taxon>
        <taxon>Teleostei</taxon>
        <taxon>Clupei</taxon>
        <taxon>Clupeiformes</taxon>
        <taxon>Denticipitoidei</taxon>
        <taxon>Denticipitidae</taxon>
        <taxon>Denticeps</taxon>
    </lineage>
</organism>
<evidence type="ECO:0000256" key="1">
    <source>
        <dbReference type="ARBA" id="ARBA00004141"/>
    </source>
</evidence>
<proteinExistence type="predicted"/>
<evidence type="ECO:0000256" key="9">
    <source>
        <dbReference type="SAM" id="Phobius"/>
    </source>
</evidence>
<sequence length="169" mass="18400">MCTSRKIIWTLAVLSALQVGVGVSSIALGTLELLRSPAGDMLPVWSGVCFLLCGLCGMLCARKRSGLVMIVFTACCICALIGGILNVQFLRTRALHPPRLASLALTCLGMCCCTLSTWLTCRLASTEQRRMFLERDLSLHHSVEMTEKQEAPDKFGMPHATYNGRTPPP</sequence>
<reference evidence="10 11" key="1">
    <citation type="submission" date="2020-06" db="EMBL/GenBank/DDBJ databases">
        <authorList>
            <consortium name="Wellcome Sanger Institute Data Sharing"/>
        </authorList>
    </citation>
    <scope>NUCLEOTIDE SEQUENCE [LARGE SCALE GENOMIC DNA]</scope>
</reference>
<dbReference type="GO" id="GO:0016020">
    <property type="term" value="C:membrane"/>
    <property type="evidence" value="ECO:0007669"/>
    <property type="project" value="UniProtKB-SubCell"/>
</dbReference>
<evidence type="ECO:0000256" key="3">
    <source>
        <dbReference type="ARBA" id="ARBA00022490"/>
    </source>
</evidence>
<evidence type="ECO:0000256" key="2">
    <source>
        <dbReference type="ARBA" id="ARBA00004496"/>
    </source>
</evidence>
<dbReference type="PANTHER" id="PTHR28681:SF1">
    <property type="entry name" value="TRANSMEMBRANE PROTEIN 196"/>
    <property type="match status" value="1"/>
</dbReference>
<feature type="region of interest" description="Disordered" evidence="8">
    <location>
        <begin position="146"/>
        <end position="169"/>
    </location>
</feature>
<gene>
    <name evidence="10" type="primary">tmem196b</name>
</gene>
<dbReference type="PANTHER" id="PTHR28681">
    <property type="entry name" value="TRANSMEMBRANE PROTEIN 196"/>
    <property type="match status" value="1"/>
</dbReference>
<dbReference type="GO" id="GO:0005737">
    <property type="term" value="C:cytoplasm"/>
    <property type="evidence" value="ECO:0007669"/>
    <property type="project" value="UniProtKB-SubCell"/>
</dbReference>
<dbReference type="GeneID" id="114790089"/>
<dbReference type="GeneTree" id="ENSGT00940000163281"/>